<gene>
    <name evidence="1" type="ORF">FUA26_12960</name>
</gene>
<proteinExistence type="predicted"/>
<dbReference type="PROSITE" id="PS51257">
    <property type="entry name" value="PROKAR_LIPOPROTEIN"/>
    <property type="match status" value="1"/>
</dbReference>
<reference evidence="2" key="1">
    <citation type="submission" date="2019-08" db="EMBL/GenBank/DDBJ databases">
        <title>Seonamhaeicola sediminis sp. nov., isolated from marine sediment.</title>
        <authorList>
            <person name="Cao W.R."/>
        </authorList>
    </citation>
    <scope>NUCLEOTIDE SEQUENCE [LARGE SCALE GENOMIC DNA]</scope>
    <source>
        <strain evidence="2">Gy8</strain>
    </source>
</reference>
<evidence type="ECO:0000313" key="2">
    <source>
        <dbReference type="Proteomes" id="UP000321790"/>
    </source>
</evidence>
<dbReference type="Proteomes" id="UP000321790">
    <property type="component" value="Unassembled WGS sequence"/>
</dbReference>
<protein>
    <recommendedName>
        <fullName evidence="3">DUF4380 domain-containing protein</fullName>
    </recommendedName>
</protein>
<accession>A0A5C7AGW1</accession>
<dbReference type="InterPro" id="IPR046713">
    <property type="entry name" value="DUF6786"/>
</dbReference>
<name>A0A5C7AGW1_9FLAO</name>
<comment type="caution">
    <text evidence="1">The sequence shown here is derived from an EMBL/GenBank/DDBJ whole genome shotgun (WGS) entry which is preliminary data.</text>
</comment>
<evidence type="ECO:0000313" key="1">
    <source>
        <dbReference type="EMBL" id="TXE07129.1"/>
    </source>
</evidence>
<dbReference type="RefSeq" id="WP_147136884.1">
    <property type="nucleotide sequence ID" value="NZ_VOSC01000030.1"/>
</dbReference>
<dbReference type="AlphaFoldDB" id="A0A5C7AGW1"/>
<sequence length="378" mass="43017">MKHFLYLVLSFFIVGCSKNIPKKNYQYYCTLFNNKTAFELTNNSGDSRVLVSPFYQGRILTSSYNNIEGLSNGWINENALTDTTKSIGGEERLWIGPLGSQFSFYFQQIQPLHDDNWKVPATIDAEPYKVIYKSNSNVELYKTMQLTNYIGTTFNIEINRNISILSKENIQKNLNIEVDNSTKFVAFETKHTLKNIDTVTWKKHTGLAGLWSAGMYPGDDSVVIIPLKNNGTKHNVLTYLAPIDSTRFIVKNNTALFKTDGQYRSKIGIPPQFAPAVYGCYSKLNNKLTIIQYKKETDSLYSNSQVSIQDTPYKGEAIPIYNNGADFFELESNAPLKVLKPNETTTHWQRVYHFNASKNTLNKLSKKLLGFDLNSAKF</sequence>
<organism evidence="1 2">
    <name type="scientific">Seonamhaeicola algicola</name>
    <dbReference type="NCBI Taxonomy" id="1719036"/>
    <lineage>
        <taxon>Bacteria</taxon>
        <taxon>Pseudomonadati</taxon>
        <taxon>Bacteroidota</taxon>
        <taxon>Flavobacteriia</taxon>
        <taxon>Flavobacteriales</taxon>
        <taxon>Flavobacteriaceae</taxon>
    </lineage>
</organism>
<dbReference type="Pfam" id="PF20583">
    <property type="entry name" value="DUF6786"/>
    <property type="match status" value="1"/>
</dbReference>
<dbReference type="EMBL" id="VOSC01000030">
    <property type="protein sequence ID" value="TXE07129.1"/>
    <property type="molecule type" value="Genomic_DNA"/>
</dbReference>
<evidence type="ECO:0008006" key="3">
    <source>
        <dbReference type="Google" id="ProtNLM"/>
    </source>
</evidence>
<keyword evidence="2" id="KW-1185">Reference proteome</keyword>
<dbReference type="OrthoDB" id="1113889at2"/>